<keyword evidence="2" id="KW-0472">Membrane</keyword>
<keyword evidence="2" id="KW-0812">Transmembrane</keyword>
<dbReference type="AlphaFoldDB" id="A0A3N4JQQ3"/>
<feature type="region of interest" description="Disordered" evidence="1">
    <location>
        <begin position="23"/>
        <end position="54"/>
    </location>
</feature>
<evidence type="ECO:0000313" key="4">
    <source>
        <dbReference type="Proteomes" id="UP000276215"/>
    </source>
</evidence>
<protein>
    <submittedName>
        <fullName evidence="3">Uncharacterized protein</fullName>
    </submittedName>
</protein>
<proteinExistence type="predicted"/>
<organism evidence="3 4">
    <name type="scientific">Choiromyces venosus 120613-1</name>
    <dbReference type="NCBI Taxonomy" id="1336337"/>
    <lineage>
        <taxon>Eukaryota</taxon>
        <taxon>Fungi</taxon>
        <taxon>Dikarya</taxon>
        <taxon>Ascomycota</taxon>
        <taxon>Pezizomycotina</taxon>
        <taxon>Pezizomycetes</taxon>
        <taxon>Pezizales</taxon>
        <taxon>Tuberaceae</taxon>
        <taxon>Choiromyces</taxon>
    </lineage>
</organism>
<feature type="compositionally biased region" description="Polar residues" evidence="1">
    <location>
        <begin position="23"/>
        <end position="36"/>
    </location>
</feature>
<name>A0A3N4JQQ3_9PEZI</name>
<accession>A0A3N4JQQ3</accession>
<dbReference type="EMBL" id="ML120388">
    <property type="protein sequence ID" value="RPA99338.1"/>
    <property type="molecule type" value="Genomic_DNA"/>
</dbReference>
<dbReference type="Proteomes" id="UP000276215">
    <property type="component" value="Unassembled WGS sequence"/>
</dbReference>
<evidence type="ECO:0000313" key="3">
    <source>
        <dbReference type="EMBL" id="RPA99338.1"/>
    </source>
</evidence>
<evidence type="ECO:0000256" key="2">
    <source>
        <dbReference type="SAM" id="Phobius"/>
    </source>
</evidence>
<keyword evidence="4" id="KW-1185">Reference proteome</keyword>
<feature type="transmembrane region" description="Helical" evidence="2">
    <location>
        <begin position="117"/>
        <end position="135"/>
    </location>
</feature>
<sequence>MLNLVPKGKRVWMSISINYVSTGTSEPQGSLNSVERNPSHDRGTASPHRHALDYPPMPVLSRPEKRCSGFNIHIRESSCHSCITTRFYTSVGCKNSPATGQNTPKLGFFKKKFQKSFIYLEYYVIVFGNFLLQLLSTTKW</sequence>
<evidence type="ECO:0000256" key="1">
    <source>
        <dbReference type="SAM" id="MobiDB-lite"/>
    </source>
</evidence>
<keyword evidence="2" id="KW-1133">Transmembrane helix</keyword>
<gene>
    <name evidence="3" type="ORF">L873DRAFT_919576</name>
</gene>
<reference evidence="3 4" key="1">
    <citation type="journal article" date="2018" name="Nat. Ecol. Evol.">
        <title>Pezizomycetes genomes reveal the molecular basis of ectomycorrhizal truffle lifestyle.</title>
        <authorList>
            <person name="Murat C."/>
            <person name="Payen T."/>
            <person name="Noel B."/>
            <person name="Kuo A."/>
            <person name="Morin E."/>
            <person name="Chen J."/>
            <person name="Kohler A."/>
            <person name="Krizsan K."/>
            <person name="Balestrini R."/>
            <person name="Da Silva C."/>
            <person name="Montanini B."/>
            <person name="Hainaut M."/>
            <person name="Levati E."/>
            <person name="Barry K.W."/>
            <person name="Belfiori B."/>
            <person name="Cichocki N."/>
            <person name="Clum A."/>
            <person name="Dockter R.B."/>
            <person name="Fauchery L."/>
            <person name="Guy J."/>
            <person name="Iotti M."/>
            <person name="Le Tacon F."/>
            <person name="Lindquist E.A."/>
            <person name="Lipzen A."/>
            <person name="Malagnac F."/>
            <person name="Mello A."/>
            <person name="Molinier V."/>
            <person name="Miyauchi S."/>
            <person name="Poulain J."/>
            <person name="Riccioni C."/>
            <person name="Rubini A."/>
            <person name="Sitrit Y."/>
            <person name="Splivallo R."/>
            <person name="Traeger S."/>
            <person name="Wang M."/>
            <person name="Zifcakova L."/>
            <person name="Wipf D."/>
            <person name="Zambonelli A."/>
            <person name="Paolocci F."/>
            <person name="Nowrousian M."/>
            <person name="Ottonello S."/>
            <person name="Baldrian P."/>
            <person name="Spatafora J.W."/>
            <person name="Henrissat B."/>
            <person name="Nagy L.G."/>
            <person name="Aury J.M."/>
            <person name="Wincker P."/>
            <person name="Grigoriev I.V."/>
            <person name="Bonfante P."/>
            <person name="Martin F.M."/>
        </authorList>
    </citation>
    <scope>NUCLEOTIDE SEQUENCE [LARGE SCALE GENOMIC DNA]</scope>
    <source>
        <strain evidence="3 4">120613-1</strain>
    </source>
</reference>